<proteinExistence type="inferred from homology"/>
<dbReference type="Gene3D" id="1.25.70.10">
    <property type="entry name" value="Transcription termination factor 3, mitochondrial"/>
    <property type="match status" value="1"/>
</dbReference>
<comment type="caution">
    <text evidence="4">The sequence shown here is derived from an EMBL/GenBank/DDBJ whole genome shotgun (WGS) entry which is preliminary data.</text>
</comment>
<dbReference type="OrthoDB" id="637682at2759"/>
<sequence>MFRFLGKELIRFRSRATSTSNQVYFLQTQSLESSSINNSNSENQQSPTVSYLLSSCGFSLESAISASKKINIRSTEKSDSVLELFRTNGFTETQIKSFITKRPSLLLSLPNKTLAPKIEFFKNLGLSSTELAKFIHREPLVLLRGLENQITSSCNFLRSFVQTDKNLVTVLNKSFRVIQCNIEKAMGPNISTLRNYGVPESNIGRLLMIQPSTLMLNNERFEETARLAKNMGFDPSTLGFVLAVRTMMVQTESTLKRKMEVLRSYGMPDEEILSAFKLQPMYLLASEQKLKNLMDFFVNNLNWKTSVVSRCPNLLLLSLENRMIPRCSVLQVLMLKGLVEKDVNVVQVFKLTEKEFVKKYVTKYQDVVPEVVKAHQGKIEFKSFKQSNNVIS</sequence>
<dbReference type="GO" id="GO:0006353">
    <property type="term" value="P:DNA-templated transcription termination"/>
    <property type="evidence" value="ECO:0007669"/>
    <property type="project" value="UniProtKB-KW"/>
</dbReference>
<dbReference type="SMART" id="SM00733">
    <property type="entry name" value="Mterf"/>
    <property type="match status" value="7"/>
</dbReference>
<keyword evidence="3" id="KW-0809">Transit peptide</keyword>
<name>A0A200R492_MACCD</name>
<accession>A0A200R492</accession>
<evidence type="ECO:0000313" key="5">
    <source>
        <dbReference type="Proteomes" id="UP000195402"/>
    </source>
</evidence>
<organism evidence="4 5">
    <name type="scientific">Macleaya cordata</name>
    <name type="common">Five-seeded plume-poppy</name>
    <name type="synonym">Bocconia cordata</name>
    <dbReference type="NCBI Taxonomy" id="56857"/>
    <lineage>
        <taxon>Eukaryota</taxon>
        <taxon>Viridiplantae</taxon>
        <taxon>Streptophyta</taxon>
        <taxon>Embryophyta</taxon>
        <taxon>Tracheophyta</taxon>
        <taxon>Spermatophyta</taxon>
        <taxon>Magnoliopsida</taxon>
        <taxon>Ranunculales</taxon>
        <taxon>Papaveraceae</taxon>
        <taxon>Papaveroideae</taxon>
        <taxon>Macleaya</taxon>
    </lineage>
</organism>
<evidence type="ECO:0000313" key="4">
    <source>
        <dbReference type="EMBL" id="OVA17544.1"/>
    </source>
</evidence>
<dbReference type="EMBL" id="MVGT01000438">
    <property type="protein sequence ID" value="OVA17544.1"/>
    <property type="molecule type" value="Genomic_DNA"/>
</dbReference>
<dbReference type="GO" id="GO:0003676">
    <property type="term" value="F:nucleic acid binding"/>
    <property type="evidence" value="ECO:0007669"/>
    <property type="project" value="InterPro"/>
</dbReference>
<dbReference type="Pfam" id="PF02536">
    <property type="entry name" value="mTERF"/>
    <property type="match status" value="1"/>
</dbReference>
<gene>
    <name evidence="4" type="ORF">BVC80_1837g373</name>
</gene>
<keyword evidence="2" id="KW-0805">Transcription regulation</keyword>
<dbReference type="InterPro" id="IPR038538">
    <property type="entry name" value="MTERF_sf"/>
</dbReference>
<evidence type="ECO:0000256" key="3">
    <source>
        <dbReference type="ARBA" id="ARBA00022946"/>
    </source>
</evidence>
<dbReference type="InterPro" id="IPR003690">
    <property type="entry name" value="MTERF"/>
</dbReference>
<reference evidence="4 5" key="1">
    <citation type="journal article" date="2017" name="Mol. Plant">
        <title>The Genome of Medicinal Plant Macleaya cordata Provides New Insights into Benzylisoquinoline Alkaloids Metabolism.</title>
        <authorList>
            <person name="Liu X."/>
            <person name="Liu Y."/>
            <person name="Huang P."/>
            <person name="Ma Y."/>
            <person name="Qing Z."/>
            <person name="Tang Q."/>
            <person name="Cao H."/>
            <person name="Cheng P."/>
            <person name="Zheng Y."/>
            <person name="Yuan Z."/>
            <person name="Zhou Y."/>
            <person name="Liu J."/>
            <person name="Tang Z."/>
            <person name="Zhuo Y."/>
            <person name="Zhang Y."/>
            <person name="Yu L."/>
            <person name="Huang J."/>
            <person name="Yang P."/>
            <person name="Peng Q."/>
            <person name="Zhang J."/>
            <person name="Jiang W."/>
            <person name="Zhang Z."/>
            <person name="Lin K."/>
            <person name="Ro D.K."/>
            <person name="Chen X."/>
            <person name="Xiong X."/>
            <person name="Shang Y."/>
            <person name="Huang S."/>
            <person name="Zeng J."/>
        </authorList>
    </citation>
    <scope>NUCLEOTIDE SEQUENCE [LARGE SCALE GENOMIC DNA]</scope>
    <source>
        <strain evidence="5">cv. BLH2017</strain>
        <tissue evidence="4">Root</tissue>
    </source>
</reference>
<dbReference type="PANTHER" id="PTHR13068:SF236">
    <property type="entry name" value="OS02G0749800 PROTEIN"/>
    <property type="match status" value="1"/>
</dbReference>
<dbReference type="InParanoid" id="A0A200R492"/>
<dbReference type="FunFam" id="1.25.70.10:FF:000001">
    <property type="entry name" value="Mitochondrial transcription termination factor-like"/>
    <property type="match status" value="1"/>
</dbReference>
<keyword evidence="5" id="KW-1185">Reference proteome</keyword>
<comment type="similarity">
    <text evidence="1">Belongs to the mTERF family.</text>
</comment>
<keyword evidence="2" id="KW-0804">Transcription</keyword>
<dbReference type="AlphaFoldDB" id="A0A200R492"/>
<evidence type="ECO:0000256" key="2">
    <source>
        <dbReference type="ARBA" id="ARBA00022472"/>
    </source>
</evidence>
<evidence type="ECO:0000256" key="1">
    <source>
        <dbReference type="ARBA" id="ARBA00007692"/>
    </source>
</evidence>
<dbReference type="Proteomes" id="UP000195402">
    <property type="component" value="Unassembled WGS sequence"/>
</dbReference>
<dbReference type="PANTHER" id="PTHR13068">
    <property type="entry name" value="CGI-12 PROTEIN-RELATED"/>
    <property type="match status" value="1"/>
</dbReference>
<dbReference type="OMA" id="YCMSVSE"/>
<keyword evidence="2" id="KW-0806">Transcription termination</keyword>
<protein>
    <submittedName>
        <fullName evidence="4">Mitochodrial transcription termination factor-related</fullName>
    </submittedName>
</protein>